<evidence type="ECO:0000259" key="3">
    <source>
        <dbReference type="PROSITE" id="PS51194"/>
    </source>
</evidence>
<evidence type="ECO:0000313" key="4">
    <source>
        <dbReference type="EMBL" id="SDA71081.1"/>
    </source>
</evidence>
<dbReference type="InterPro" id="IPR029063">
    <property type="entry name" value="SAM-dependent_MTases_sf"/>
</dbReference>
<name>A0AAX3UHX5_9LACO</name>
<evidence type="ECO:0000313" key="7">
    <source>
        <dbReference type="Proteomes" id="UP000181860"/>
    </source>
</evidence>
<dbReference type="Gene3D" id="3.40.50.150">
    <property type="entry name" value="Vaccinia Virus protein VP39"/>
    <property type="match status" value="1"/>
</dbReference>
<keyword evidence="4" id="KW-0808">Transferase</keyword>
<feature type="coiled-coil region" evidence="1">
    <location>
        <begin position="1004"/>
        <end position="1050"/>
    </location>
</feature>
<dbReference type="EMBL" id="FMXC01000054">
    <property type="protein sequence ID" value="SDA71081.1"/>
    <property type="molecule type" value="Genomic_DNA"/>
</dbReference>
<dbReference type="Proteomes" id="UP001242513">
    <property type="component" value="Plasmid unnamed2"/>
</dbReference>
<evidence type="ECO:0000256" key="1">
    <source>
        <dbReference type="SAM" id="Coils"/>
    </source>
</evidence>
<dbReference type="EMBL" id="CP123735">
    <property type="protein sequence ID" value="WGO85921.1"/>
    <property type="molecule type" value="Genomic_DNA"/>
</dbReference>
<protein>
    <submittedName>
        <fullName evidence="4">DNA methylase</fullName>
    </submittedName>
    <submittedName>
        <fullName evidence="6">SNF2-related protein</fullName>
    </submittedName>
</protein>
<dbReference type="PROSITE" id="PS51192">
    <property type="entry name" value="HELICASE_ATP_BIND_1"/>
    <property type="match status" value="1"/>
</dbReference>
<dbReference type="InterPro" id="IPR000330">
    <property type="entry name" value="SNF2_N"/>
</dbReference>
<organism evidence="6 8">
    <name type="scientific">Lactobacillus kefiranofaciens</name>
    <dbReference type="NCBI Taxonomy" id="267818"/>
    <lineage>
        <taxon>Bacteria</taxon>
        <taxon>Bacillati</taxon>
        <taxon>Bacillota</taxon>
        <taxon>Bacilli</taxon>
        <taxon>Lactobacillales</taxon>
        <taxon>Lactobacillaceae</taxon>
        <taxon>Lactobacillus</taxon>
    </lineage>
</organism>
<keyword evidence="4" id="KW-0489">Methyltransferase</keyword>
<feature type="domain" description="Helicase ATP-binding" evidence="2">
    <location>
        <begin position="894"/>
        <end position="1141"/>
    </location>
</feature>
<keyword evidence="7" id="KW-1185">Reference proteome</keyword>
<geneLocation type="plasmid" evidence="6 8">
    <name>unnamed2</name>
</geneLocation>
<dbReference type="Pfam" id="PF00271">
    <property type="entry name" value="Helicase_C"/>
    <property type="match status" value="1"/>
</dbReference>
<dbReference type="InterPro" id="IPR014001">
    <property type="entry name" value="Helicase_ATP-bd"/>
</dbReference>
<dbReference type="Proteomes" id="UP000181860">
    <property type="component" value="Unassembled WGS sequence"/>
</dbReference>
<dbReference type="SUPFAM" id="SSF53335">
    <property type="entry name" value="S-adenosyl-L-methionine-dependent methyltransferases"/>
    <property type="match status" value="1"/>
</dbReference>
<dbReference type="EMBL" id="CP123736">
    <property type="protein sequence ID" value="WGO86994.1"/>
    <property type="molecule type" value="Genomic_DNA"/>
</dbReference>
<keyword evidence="6" id="KW-0614">Plasmid</keyword>
<dbReference type="Pfam" id="PF00176">
    <property type="entry name" value="SNF2-rel_dom"/>
    <property type="match status" value="1"/>
</dbReference>
<accession>A0AAX3UHX5</accession>
<dbReference type="Proteomes" id="UP001242513">
    <property type="component" value="Chromosome"/>
</dbReference>
<gene>
    <name evidence="5" type="ORF">QEJ78_11575</name>
    <name evidence="6" type="ORF">QEJ78_11665</name>
    <name evidence="4" type="ORF">SAMN02983011_02334</name>
</gene>
<dbReference type="InterPro" id="IPR052933">
    <property type="entry name" value="DNA_Protect_Modify"/>
</dbReference>
<dbReference type="PANTHER" id="PTHR41313:SF1">
    <property type="entry name" value="DNA METHYLASE ADENINE-SPECIFIC DOMAIN-CONTAINING PROTEIN"/>
    <property type="match status" value="1"/>
</dbReference>
<dbReference type="InterPro" id="IPR027417">
    <property type="entry name" value="P-loop_NTPase"/>
</dbReference>
<dbReference type="InterPro" id="IPR001650">
    <property type="entry name" value="Helicase_C-like"/>
</dbReference>
<evidence type="ECO:0000313" key="6">
    <source>
        <dbReference type="EMBL" id="WGO86994.1"/>
    </source>
</evidence>
<dbReference type="GO" id="GO:0008168">
    <property type="term" value="F:methyltransferase activity"/>
    <property type="evidence" value="ECO:0007669"/>
    <property type="project" value="UniProtKB-KW"/>
</dbReference>
<dbReference type="RefSeq" id="WP_013854563.1">
    <property type="nucleotide sequence ID" value="NZ_CP123735.1"/>
</dbReference>
<dbReference type="SUPFAM" id="SSF52540">
    <property type="entry name" value="P-loop containing nucleoside triphosphate hydrolases"/>
    <property type="match status" value="2"/>
</dbReference>
<keyword evidence="1" id="KW-0175">Coiled coil</keyword>
<dbReference type="PROSITE" id="PS51194">
    <property type="entry name" value="HELICASE_CTER"/>
    <property type="match status" value="1"/>
</dbReference>
<reference evidence="6" key="3">
    <citation type="submission" date="2023-04" db="EMBL/GenBank/DDBJ databases">
        <authorList>
            <person name="Wang Y."/>
        </authorList>
    </citation>
    <scope>NUCLEOTIDE SEQUENCE</scope>
    <source>
        <strain evidence="6">ZW18</strain>
        <plasmid evidence="6">unnamed2</plasmid>
    </source>
</reference>
<dbReference type="PANTHER" id="PTHR41313">
    <property type="entry name" value="ADENINE-SPECIFIC METHYLTRANSFERASE"/>
    <property type="match status" value="1"/>
</dbReference>
<feature type="domain" description="Helicase C-terminal" evidence="3">
    <location>
        <begin position="1282"/>
        <end position="1461"/>
    </location>
</feature>
<evidence type="ECO:0000259" key="2">
    <source>
        <dbReference type="PROSITE" id="PS51192"/>
    </source>
</evidence>
<dbReference type="Gene3D" id="3.40.50.300">
    <property type="entry name" value="P-loop containing nucleotide triphosphate hydrolases"/>
    <property type="match status" value="2"/>
</dbReference>
<dbReference type="SMART" id="SM00487">
    <property type="entry name" value="DEXDc"/>
    <property type="match status" value="1"/>
</dbReference>
<sequence>MQNYYLPADANEDFFPKTDAAKIKNNIEIIKLVKKLDKEDQQATATQQAKLATYVGWGGLANDFFDDFNPKYQSEREELKSLVSHQEYENMKASSLTAYYTNPAIARAMWQKIVDSEFTHGNVLDPSMGTGIFFMTMPEQLRDKVNLYGVELDSITGMIAKQLFPNAKIFVKGFEDVKFKGANFDLVITNVPFGDTRLLDDNGNNSYYIHDYFLKKAVDVTRNYGLIAIITSTGLMDKRTNNILEKIKNKVAFLGGVRMPTDAFKQTAGTQITTDMLFFQKNLNNDLGSFAAAFEPVSQFPSDRRVWLNNYFLSEPEQILGSIQIQNYHGATLTVVDRGTFLKELPNAISRTMSVNHLYAVDSGKVEVEEDKSSDVTLPEKIRKLPLFEYGYANGLIYFNSIDGIVKDGKPEQFAYYTDATTDEYAGTSESASREEDYRQQTDDGKKRIYDIYVANRPNKRGKFADCYKHVVFYYTNYSAKETSIIKGYIDLRDTYQNLINLQLNPQYGKNRHEYDIKFQALLNQMNNIYDQFVTNFGSINLSRNVRLFREDKKAALVESLEDHVLDPKTGKQIYVKSKAFTQATVRPNRLIKKVNSAIDALLSSVSEARGVDFTYMQTIYPGHSKQQIIDQLADHIIIDPQKYHDTGKIEYITKEDFLSGDVVTKRDVLQDLIASNDFAANWKHYLELIEKVLPKRLTIADISFHIGSPWIPDKIVSNFLLDCFFDPEKTFNHSITGSKDQDLIIHTPKGRTIAEEPFAELVYSVECSTKANNLKLERNGEALAGYDNPIAIFNYLLNSKQPTITKIVGYDEKNKPIRGIDDTSTAMLRDLEKKIERKFADYIANNPTWSKELEDTYNKKNNRIVNKTYDGSRLHINGLAKGYHLRTYQKNAVLRIIEDGRALLAHEVGTGKTLTMISAGFKLKDLGLINKPMFVVPTNLVSQFSQDIMKFYPTKNVLVTTAEDFSTKNRKRFLARIISGEYDAVIIGHSQFEKIPVSQEAQRNFVQDRLNNLENSINALHEKGQDISVKQLERNKKSLINRIKRLAILKQDNFLTFEELGIDFLFVDEAHNYKNIAPATSLGRIKGINSQTSKRAMDMLMKIRLLQNKYDNGHVVFATGTPVSNTISELWTMMNYIQPDILKKFEISNFDDFAGSFGKIVSELELNTTGNKYRPVKRFERFVNLPELMNIYHITADVQMADGAHLLIPKATKYVIKSDLTDAQQAKLQNLIERTDAIQNHMVTPDEDNMLKITNEARKLTLDMRLFSDEYKAEDSTKLTQVADNVYRIWKRTMKVKGTQIIFSDLGTPKAGKFDVYNELKKLLISRGIPVKEIAFMHQASNDEAKVQLERKVNAGDIRVLIGSTQKGGTGLNVQTRMKAAHHLDVPWRPSDIIQRNGRLIRQGNMFRHVEIYHYITTGSFDNYLWQIQENKLKYITQIMTNNSPIRAMHDVDSQTMTASDFKAIATQNPYLKLKMQVDNDLTLLVNQKHAFDRNYREDVRNYERSKVEAPQLAKDIEALKQDIATTKPFKRILSATDIVFNNVQTFKSSRLINKKLYFAIKAAAFAGPNHSGNKPIAKIANLSIEAGYNMNSKIIRGSYGIHTAATIFLVGKGSYPLRVDLTDFLHENYALRIRNYVVGLSGLLESWQHDYEKKQNIIKQGVGSNTFAKLTDIQYLSQKKEILDPLIAGDAKVEVITAKITKFENKWEAAHPGFADKANKKKEKVATVKYSNDPSDYDDSLFEGFEPQTEKQTEIKTAVQTPAKSTSPTTQKSAIQITKSSKKITVTVNKSTKHYETISLFDFDYSKNTKAERKVEKASSTSVEPKQLSLF</sequence>
<dbReference type="GO" id="GO:0032259">
    <property type="term" value="P:methylation"/>
    <property type="evidence" value="ECO:0007669"/>
    <property type="project" value="UniProtKB-KW"/>
</dbReference>
<evidence type="ECO:0000313" key="8">
    <source>
        <dbReference type="Proteomes" id="UP001242513"/>
    </source>
</evidence>
<reference evidence="4 7" key="1">
    <citation type="submission" date="2016-10" db="EMBL/GenBank/DDBJ databases">
        <authorList>
            <person name="Varghese N."/>
            <person name="Submissions S."/>
        </authorList>
    </citation>
    <scope>NUCLEOTIDE SEQUENCE [LARGE SCALE GENOMIC DNA]</scope>
    <source>
        <strain evidence="4 7">ATCC 43761</strain>
    </source>
</reference>
<reference evidence="6" key="2">
    <citation type="journal article" date="2022" name="Food Funct.">
        <title>Lactobacillus kefiranofaciens ZW18 from Kefir enhances the anti-tumor effect of anti-programmed cell death 1 (PD-1) immunotherapy by modulating the gut microbiota.</title>
        <authorList>
            <person name="Zhao J."/>
            <person name="Wang Y."/>
            <person name="Wang J."/>
            <person name="Lv M."/>
            <person name="Zhou C."/>
            <person name="Jia L."/>
            <person name="Geng W."/>
        </authorList>
    </citation>
    <scope>NUCLEOTIDE SEQUENCE</scope>
    <source>
        <strain evidence="6">ZW18</strain>
    </source>
</reference>
<dbReference type="GO" id="GO:0005524">
    <property type="term" value="F:ATP binding"/>
    <property type="evidence" value="ECO:0007669"/>
    <property type="project" value="InterPro"/>
</dbReference>
<evidence type="ECO:0000313" key="5">
    <source>
        <dbReference type="EMBL" id="WGO85921.1"/>
    </source>
</evidence>
<proteinExistence type="predicted"/>